<gene>
    <name evidence="4" type="ORF">EWH08_12825</name>
</gene>
<evidence type="ECO:0000256" key="1">
    <source>
        <dbReference type="ARBA" id="ARBA00022630"/>
    </source>
</evidence>
<proteinExistence type="predicted"/>
<keyword evidence="1" id="KW-0285">Flavoprotein</keyword>
<organism evidence="4 5">
    <name type="scientific">Sphingobium indicum</name>
    <dbReference type="NCBI Taxonomy" id="332055"/>
    <lineage>
        <taxon>Bacteria</taxon>
        <taxon>Pseudomonadati</taxon>
        <taxon>Pseudomonadota</taxon>
        <taxon>Alphaproteobacteria</taxon>
        <taxon>Sphingomonadales</taxon>
        <taxon>Sphingomonadaceae</taxon>
        <taxon>Sphingobium</taxon>
    </lineage>
</organism>
<keyword evidence="4" id="KW-0560">Oxidoreductase</keyword>
<dbReference type="Pfam" id="PF21274">
    <property type="entry name" value="Rng_hyd_C"/>
    <property type="match status" value="1"/>
</dbReference>
<feature type="domain" description="FAD-binding" evidence="3">
    <location>
        <begin position="6"/>
        <end position="351"/>
    </location>
</feature>
<evidence type="ECO:0000256" key="2">
    <source>
        <dbReference type="ARBA" id="ARBA00022827"/>
    </source>
</evidence>
<name>A0A4Q4J6A4_9SPHN</name>
<dbReference type="InterPro" id="IPR050641">
    <property type="entry name" value="RIFMO-like"/>
</dbReference>
<dbReference type="Gene3D" id="3.40.30.120">
    <property type="match status" value="1"/>
</dbReference>
<dbReference type="EMBL" id="SEOM01000004">
    <property type="protein sequence ID" value="RYM01555.1"/>
    <property type="molecule type" value="Genomic_DNA"/>
</dbReference>
<dbReference type="GO" id="GO:0016709">
    <property type="term" value="F:oxidoreductase activity, acting on paired donors, with incorporation or reduction of molecular oxygen, NAD(P)H as one donor, and incorporation of one atom of oxygen"/>
    <property type="evidence" value="ECO:0007669"/>
    <property type="project" value="UniProtKB-ARBA"/>
</dbReference>
<dbReference type="NCBIfam" id="NF004780">
    <property type="entry name" value="PRK06126.1"/>
    <property type="match status" value="1"/>
</dbReference>
<evidence type="ECO:0000313" key="5">
    <source>
        <dbReference type="Proteomes" id="UP000292734"/>
    </source>
</evidence>
<evidence type="ECO:0000259" key="3">
    <source>
        <dbReference type="Pfam" id="PF01494"/>
    </source>
</evidence>
<dbReference type="Pfam" id="PF01494">
    <property type="entry name" value="FAD_binding_3"/>
    <property type="match status" value="1"/>
</dbReference>
<keyword evidence="2" id="KW-0274">FAD</keyword>
<dbReference type="PRINTS" id="PR00420">
    <property type="entry name" value="RNGMNOXGNASE"/>
</dbReference>
<sequence length="544" mass="58623">MPGIQTEVLIAGGGPVGMSLALELAHHGVRSVLLERNPTTTTHPKMDLTNGRSMELFRRLGVADKLRAAGVPASEPLDVVWATSGSGSILHRFAYAAPDAAREAARVRNDGTDTLEPAMRVSQIVLEPVLKKLVDANPLVDVRFGWAYEAFDQDAEGVTATIRNGGTGETASIRALYLAGCDGGGSRVRRDAGIDLEGMHAIGEAYMVHFRSTDHQALAKFGIAYHLQTAHGTLIAQNGHDIWTLQTLAPPDSDPDELLRNFMGRSFDYEILVANPWTPHMVVANRLRNGRIFLAGDAAHQVIPTGGYGMNTGIGDAVDLGWKLAAAVKGWGGEALLESYEVERLAIARRNREAAQRHLEVRLAIINLFLEAQAEGDLEGVEASERRLELGRRIAELGNAENESWGIEHGYRYRSPVICSDGPEPALDPMRAAPTTFPGSRLPSLHLADGRPLFDLLGPEFTLIATGQANIGGFEAAAAAAGVPVTVVRLDREPVLDLLERPLLLVRPDQHVAWRGVAAPDDWASILATVTGRVGEADRREKAA</sequence>
<dbReference type="GO" id="GO:0071949">
    <property type="term" value="F:FAD binding"/>
    <property type="evidence" value="ECO:0007669"/>
    <property type="project" value="InterPro"/>
</dbReference>
<dbReference type="Proteomes" id="UP000292734">
    <property type="component" value="Unassembled WGS sequence"/>
</dbReference>
<keyword evidence="4" id="KW-0503">Monooxygenase</keyword>
<evidence type="ECO:0000313" key="4">
    <source>
        <dbReference type="EMBL" id="RYM01555.1"/>
    </source>
</evidence>
<dbReference type="Gene3D" id="3.30.9.10">
    <property type="entry name" value="D-Amino Acid Oxidase, subunit A, domain 2"/>
    <property type="match status" value="1"/>
</dbReference>
<dbReference type="PANTHER" id="PTHR43004">
    <property type="entry name" value="TRK SYSTEM POTASSIUM UPTAKE PROTEIN"/>
    <property type="match status" value="1"/>
</dbReference>
<dbReference type="SUPFAM" id="SSF51905">
    <property type="entry name" value="FAD/NAD(P)-binding domain"/>
    <property type="match status" value="1"/>
</dbReference>
<accession>A0A4Q4J6A4</accession>
<reference evidence="4 5" key="1">
    <citation type="submission" date="2019-02" db="EMBL/GenBank/DDBJ databases">
        <authorList>
            <person name="Feng G."/>
        </authorList>
    </citation>
    <scope>NUCLEOTIDE SEQUENCE [LARGE SCALE GENOMIC DNA]</scope>
    <source>
        <strain evidence="4 5">DSM 26779</strain>
    </source>
</reference>
<dbReference type="AlphaFoldDB" id="A0A4Q4J6A4"/>
<dbReference type="RefSeq" id="WP_129965510.1">
    <property type="nucleotide sequence ID" value="NZ_JACBZE010000005.1"/>
</dbReference>
<dbReference type="InterPro" id="IPR002938">
    <property type="entry name" value="FAD-bd"/>
</dbReference>
<dbReference type="Gene3D" id="3.50.50.60">
    <property type="entry name" value="FAD/NAD(P)-binding domain"/>
    <property type="match status" value="1"/>
</dbReference>
<dbReference type="InterPro" id="IPR036188">
    <property type="entry name" value="FAD/NAD-bd_sf"/>
</dbReference>
<comment type="caution">
    <text evidence="4">The sequence shown here is derived from an EMBL/GenBank/DDBJ whole genome shotgun (WGS) entry which is preliminary data.</text>
</comment>
<protein>
    <submittedName>
        <fullName evidence="4">FAD-monooxygenase</fullName>
    </submittedName>
</protein>
<dbReference type="PANTHER" id="PTHR43004:SF21">
    <property type="entry name" value="FAD-BINDING DOMAIN-CONTAINING PROTEIN-RELATED"/>
    <property type="match status" value="1"/>
</dbReference>